<comment type="caution">
    <text evidence="1">The sequence shown here is derived from an EMBL/GenBank/DDBJ whole genome shotgun (WGS) entry which is preliminary data.</text>
</comment>
<accession>A0ABW1I000</accession>
<keyword evidence="2" id="KW-1185">Reference proteome</keyword>
<sequence length="105" mass="11145">MPSPREVRALLAQGLDHGEVGRRLGIPAGQVEMIATGVPADGSDALTAAEREDKGVPASTQHLLGVPVHNPTSRKAVHEWISARVAADTAMRAAQQRHDQQNQEG</sequence>
<name>A0ABW1I000_9PSEU</name>
<dbReference type="RefSeq" id="WP_379563479.1">
    <property type="nucleotide sequence ID" value="NZ_JBHSQK010000005.1"/>
</dbReference>
<dbReference type="EMBL" id="JBHSQK010000005">
    <property type="protein sequence ID" value="MFC5947022.1"/>
    <property type="molecule type" value="Genomic_DNA"/>
</dbReference>
<dbReference type="Proteomes" id="UP001596119">
    <property type="component" value="Unassembled WGS sequence"/>
</dbReference>
<evidence type="ECO:0000313" key="1">
    <source>
        <dbReference type="EMBL" id="MFC5947022.1"/>
    </source>
</evidence>
<proteinExistence type="predicted"/>
<reference evidence="2" key="1">
    <citation type="journal article" date="2019" name="Int. J. Syst. Evol. Microbiol.">
        <title>The Global Catalogue of Microorganisms (GCM) 10K type strain sequencing project: providing services to taxonomists for standard genome sequencing and annotation.</title>
        <authorList>
            <consortium name="The Broad Institute Genomics Platform"/>
            <consortium name="The Broad Institute Genome Sequencing Center for Infectious Disease"/>
            <person name="Wu L."/>
            <person name="Ma J."/>
        </authorList>
    </citation>
    <scope>NUCLEOTIDE SEQUENCE [LARGE SCALE GENOMIC DNA]</scope>
    <source>
        <strain evidence="2">CGMCC 4.7397</strain>
    </source>
</reference>
<evidence type="ECO:0000313" key="2">
    <source>
        <dbReference type="Proteomes" id="UP001596119"/>
    </source>
</evidence>
<protein>
    <submittedName>
        <fullName evidence="1">Uncharacterized protein</fullName>
    </submittedName>
</protein>
<gene>
    <name evidence="1" type="ORF">ACFQH9_01865</name>
</gene>
<organism evidence="1 2">
    <name type="scientific">Pseudonocardia lutea</name>
    <dbReference type="NCBI Taxonomy" id="2172015"/>
    <lineage>
        <taxon>Bacteria</taxon>
        <taxon>Bacillati</taxon>
        <taxon>Actinomycetota</taxon>
        <taxon>Actinomycetes</taxon>
        <taxon>Pseudonocardiales</taxon>
        <taxon>Pseudonocardiaceae</taxon>
        <taxon>Pseudonocardia</taxon>
    </lineage>
</organism>